<feature type="domain" description="SYO1-like TPR repeats" evidence="3">
    <location>
        <begin position="199"/>
        <end position="365"/>
    </location>
</feature>
<dbReference type="GO" id="GO:0042273">
    <property type="term" value="P:ribosomal large subunit biogenesis"/>
    <property type="evidence" value="ECO:0007669"/>
    <property type="project" value="TreeGrafter"/>
</dbReference>
<proteinExistence type="inferred from homology"/>
<protein>
    <submittedName>
        <fullName evidence="4">HEAT repeat-containing protein 3</fullName>
    </submittedName>
</protein>
<dbReference type="Pfam" id="PF25567">
    <property type="entry name" value="TPR_SYO1"/>
    <property type="match status" value="1"/>
</dbReference>
<evidence type="ECO:0000259" key="3">
    <source>
        <dbReference type="Pfam" id="PF25567"/>
    </source>
</evidence>
<gene>
    <name evidence="4" type="ORF">Baya_12524</name>
</gene>
<name>A0A556V3Q2_BAGYA</name>
<organism evidence="4 5">
    <name type="scientific">Bagarius yarrelli</name>
    <name type="common">Goonch</name>
    <name type="synonym">Bagrus yarrelli</name>
    <dbReference type="NCBI Taxonomy" id="175774"/>
    <lineage>
        <taxon>Eukaryota</taxon>
        <taxon>Metazoa</taxon>
        <taxon>Chordata</taxon>
        <taxon>Craniata</taxon>
        <taxon>Vertebrata</taxon>
        <taxon>Euteleostomi</taxon>
        <taxon>Actinopterygii</taxon>
        <taxon>Neopterygii</taxon>
        <taxon>Teleostei</taxon>
        <taxon>Ostariophysi</taxon>
        <taxon>Siluriformes</taxon>
        <taxon>Sisoridae</taxon>
        <taxon>Sisorinae</taxon>
        <taxon>Bagarius</taxon>
    </lineage>
</organism>
<evidence type="ECO:0000256" key="2">
    <source>
        <dbReference type="SAM" id="MobiDB-lite"/>
    </source>
</evidence>
<dbReference type="EMBL" id="VCAZ01000109">
    <property type="protein sequence ID" value="TST35102.1"/>
    <property type="molecule type" value="Genomic_DNA"/>
</dbReference>
<dbReference type="SUPFAM" id="SSF48371">
    <property type="entry name" value="ARM repeat"/>
    <property type="match status" value="1"/>
</dbReference>
<feature type="compositionally biased region" description="Basic and acidic residues" evidence="2">
    <location>
        <begin position="16"/>
        <end position="29"/>
    </location>
</feature>
<evidence type="ECO:0000313" key="4">
    <source>
        <dbReference type="EMBL" id="TST35102.1"/>
    </source>
</evidence>
<evidence type="ECO:0000256" key="1">
    <source>
        <dbReference type="ARBA" id="ARBA00049983"/>
    </source>
</evidence>
<dbReference type="PANTHER" id="PTHR13347">
    <property type="entry name" value="HEAT REPEAT-CONTAINING PROTEIN 3"/>
    <property type="match status" value="1"/>
</dbReference>
<dbReference type="PANTHER" id="PTHR13347:SF1">
    <property type="entry name" value="HEAT REPEAT-CONTAINING PROTEIN 3"/>
    <property type="match status" value="1"/>
</dbReference>
<feature type="compositionally biased region" description="Basic residues" evidence="2">
    <location>
        <begin position="1"/>
        <end position="11"/>
    </location>
</feature>
<dbReference type="OrthoDB" id="288703at2759"/>
<dbReference type="GO" id="GO:0006606">
    <property type="term" value="P:protein import into nucleus"/>
    <property type="evidence" value="ECO:0007669"/>
    <property type="project" value="TreeGrafter"/>
</dbReference>
<feature type="compositionally biased region" description="Acidic residues" evidence="2">
    <location>
        <begin position="165"/>
        <end position="174"/>
    </location>
</feature>
<sequence length="418" mass="45580">MGKTKNARFRRAQLSSDDRPAKAVKRAAEDDVDDVVESPHAELLEKQSQIIPGFLHRDAVRRLAPLLLDSSLVVRETAAGALRNLSACGGAEVCEDMVKQDVLTPLITLLNQAEALSAVLKTLAQCLGLDAAELIPDLWQRETRRTVEPESGAVEEQHAGGSVQEGEEEEEEMDNGGMKMNREKKNKKKIDRDFTAFLPVLKKAEFPGPAAVDVCTQSPAWKCLVKKMHRVQCRALTCLHNMLAVLEVECLGGASGLQAVAQHLSSLIFSSADVLKDEEFLEAVTSAMRSLLQIMASKNIPQCDVVSVRVNALAILGITGSTLAKDTGSASTLQLIGNALLNVASKDPNLVACGEALDALFDIRKEGRGKYTPDQLCVLDNVKINLRRVAIERLEEKEEEEEEGQIDFDAAERSFSQL</sequence>
<dbReference type="InterPro" id="IPR052616">
    <property type="entry name" value="SYO1-like"/>
</dbReference>
<dbReference type="InterPro" id="IPR016024">
    <property type="entry name" value="ARM-type_fold"/>
</dbReference>
<dbReference type="GO" id="GO:0051082">
    <property type="term" value="F:unfolded protein binding"/>
    <property type="evidence" value="ECO:0007669"/>
    <property type="project" value="TreeGrafter"/>
</dbReference>
<dbReference type="InterPro" id="IPR011989">
    <property type="entry name" value="ARM-like"/>
</dbReference>
<comment type="caution">
    <text evidence="4">The sequence shown here is derived from an EMBL/GenBank/DDBJ whole genome shotgun (WGS) entry which is preliminary data.</text>
</comment>
<accession>A0A556V3Q2</accession>
<reference evidence="4 5" key="1">
    <citation type="journal article" date="2019" name="Genome Biol. Evol.">
        <title>Whole-Genome Sequencing of the Giant Devil Catfish, Bagarius yarrelli.</title>
        <authorList>
            <person name="Jiang W."/>
            <person name="Lv Y."/>
            <person name="Cheng L."/>
            <person name="Yang K."/>
            <person name="Chao B."/>
            <person name="Wang X."/>
            <person name="Li Y."/>
            <person name="Pan X."/>
            <person name="You X."/>
            <person name="Zhang Y."/>
            <person name="Yang J."/>
            <person name="Li J."/>
            <person name="Zhang X."/>
            <person name="Liu S."/>
            <person name="Sun C."/>
            <person name="Yang J."/>
            <person name="Shi Q."/>
        </authorList>
    </citation>
    <scope>NUCLEOTIDE SEQUENCE [LARGE SCALE GENOMIC DNA]</scope>
    <source>
        <strain evidence="4">JWS20170419001</strain>
        <tissue evidence="4">Muscle</tissue>
    </source>
</reference>
<dbReference type="InterPro" id="IPR057990">
    <property type="entry name" value="TPR_SYO1"/>
</dbReference>
<dbReference type="Gene3D" id="1.25.10.10">
    <property type="entry name" value="Leucine-rich Repeat Variant"/>
    <property type="match status" value="1"/>
</dbReference>
<feature type="region of interest" description="Disordered" evidence="2">
    <location>
        <begin position="145"/>
        <end position="186"/>
    </location>
</feature>
<evidence type="ECO:0000313" key="5">
    <source>
        <dbReference type="Proteomes" id="UP000319801"/>
    </source>
</evidence>
<keyword evidence="5" id="KW-1185">Reference proteome</keyword>
<comment type="similarity">
    <text evidence="1">Belongs to the nuclear import and ribosome assembly adapter family.</text>
</comment>
<dbReference type="AlphaFoldDB" id="A0A556V3Q2"/>
<dbReference type="Proteomes" id="UP000319801">
    <property type="component" value="Unassembled WGS sequence"/>
</dbReference>
<feature type="region of interest" description="Disordered" evidence="2">
    <location>
        <begin position="1"/>
        <end position="31"/>
    </location>
</feature>